<dbReference type="GO" id="GO:0046872">
    <property type="term" value="F:metal ion binding"/>
    <property type="evidence" value="ECO:0007669"/>
    <property type="project" value="UniProtKB-KW"/>
</dbReference>
<dbReference type="GO" id="GO:0008616">
    <property type="term" value="P:tRNA queuosine(34) biosynthetic process"/>
    <property type="evidence" value="ECO:0007669"/>
    <property type="project" value="UniProtKB-KW"/>
</dbReference>
<accession>A0A5B9MFT8</accession>
<dbReference type="SUPFAM" id="SSF46548">
    <property type="entry name" value="alpha-helical ferredoxin"/>
    <property type="match status" value="1"/>
</dbReference>
<evidence type="ECO:0000256" key="8">
    <source>
        <dbReference type="ARBA" id="ARBA00023014"/>
    </source>
</evidence>
<evidence type="ECO:0000256" key="6">
    <source>
        <dbReference type="ARBA" id="ARBA00023002"/>
    </source>
</evidence>
<dbReference type="Proteomes" id="UP000321353">
    <property type="component" value="Chromosome"/>
</dbReference>
<dbReference type="Gene3D" id="3.30.70.20">
    <property type="match status" value="1"/>
</dbReference>
<keyword evidence="1" id="KW-0004">4Fe-4S</keyword>
<dbReference type="GO" id="GO:0052693">
    <property type="term" value="F:epoxyqueuosine reductase activity"/>
    <property type="evidence" value="ECO:0007669"/>
    <property type="project" value="TreeGrafter"/>
</dbReference>
<dbReference type="PROSITE" id="PS51379">
    <property type="entry name" value="4FE4S_FER_2"/>
    <property type="match status" value="1"/>
</dbReference>
<dbReference type="SUPFAM" id="SSF48371">
    <property type="entry name" value="ARM repeat"/>
    <property type="match status" value="1"/>
</dbReference>
<dbReference type="PANTHER" id="PTHR30002">
    <property type="entry name" value="EPOXYQUEUOSINE REDUCTASE"/>
    <property type="match status" value="1"/>
</dbReference>
<evidence type="ECO:0000256" key="3">
    <source>
        <dbReference type="ARBA" id="ARBA00022694"/>
    </source>
</evidence>
<keyword evidence="8" id="KW-0411">Iron-sulfur</keyword>
<evidence type="ECO:0000256" key="4">
    <source>
        <dbReference type="ARBA" id="ARBA00022723"/>
    </source>
</evidence>
<dbReference type="PROSITE" id="PS00198">
    <property type="entry name" value="4FE4S_FER_1"/>
    <property type="match status" value="1"/>
</dbReference>
<dbReference type="InterPro" id="IPR017900">
    <property type="entry name" value="4Fe4S_Fe_S_CS"/>
</dbReference>
<dbReference type="InterPro" id="IPR017896">
    <property type="entry name" value="4Fe4S_Fe-S-bd"/>
</dbReference>
<dbReference type="InterPro" id="IPR011989">
    <property type="entry name" value="ARM-like"/>
</dbReference>
<dbReference type="InterPro" id="IPR013542">
    <property type="entry name" value="QueG_DUF1730"/>
</dbReference>
<evidence type="ECO:0000313" key="11">
    <source>
        <dbReference type="Proteomes" id="UP000321353"/>
    </source>
</evidence>
<dbReference type="FunFam" id="3.30.70.20:FF:000037">
    <property type="entry name" value="Epoxyqueuosine reductase"/>
    <property type="match status" value="1"/>
</dbReference>
<dbReference type="NCBIfam" id="TIGR00276">
    <property type="entry name" value="tRNA epoxyqueuosine(34) reductase QueG"/>
    <property type="match status" value="1"/>
</dbReference>
<dbReference type="Pfam" id="PF08331">
    <property type="entry name" value="QueG_DUF1730"/>
    <property type="match status" value="1"/>
</dbReference>
<keyword evidence="5" id="KW-0671">Queuosine biosynthesis</keyword>
<dbReference type="InterPro" id="IPR016024">
    <property type="entry name" value="ARM-type_fold"/>
</dbReference>
<dbReference type="Gene3D" id="1.25.10.10">
    <property type="entry name" value="Leucine-rich Repeat Variant"/>
    <property type="match status" value="1"/>
</dbReference>
<evidence type="ECO:0000256" key="7">
    <source>
        <dbReference type="ARBA" id="ARBA00023004"/>
    </source>
</evidence>
<evidence type="ECO:0000256" key="5">
    <source>
        <dbReference type="ARBA" id="ARBA00022785"/>
    </source>
</evidence>
<evidence type="ECO:0000256" key="1">
    <source>
        <dbReference type="ARBA" id="ARBA00022485"/>
    </source>
</evidence>
<dbReference type="RefSeq" id="WP_233903497.1">
    <property type="nucleotide sequence ID" value="NZ_CP036264.1"/>
</dbReference>
<dbReference type="AlphaFoldDB" id="A0A5B9MFT8"/>
<dbReference type="PANTHER" id="PTHR30002:SF4">
    <property type="entry name" value="EPOXYQUEUOSINE REDUCTASE"/>
    <property type="match status" value="1"/>
</dbReference>
<keyword evidence="3" id="KW-0819">tRNA processing</keyword>
<keyword evidence="6 10" id="KW-0560">Oxidoreductase</keyword>
<dbReference type="KEGG" id="smam:Mal15_34430"/>
<gene>
    <name evidence="10" type="primary">queG</name>
    <name evidence="10" type="ORF">Mal15_34430</name>
</gene>
<proteinExistence type="predicted"/>
<dbReference type="GO" id="GO:0051539">
    <property type="term" value="F:4 iron, 4 sulfur cluster binding"/>
    <property type="evidence" value="ECO:0007669"/>
    <property type="project" value="UniProtKB-KW"/>
</dbReference>
<protein>
    <submittedName>
        <fullName evidence="10">Epoxyqueuosine reductase</fullName>
        <ecNumber evidence="10">1.1.-.-</ecNumber>
    </submittedName>
</protein>
<keyword evidence="7" id="KW-0408">Iron</keyword>
<keyword evidence="2" id="KW-0963">Cytoplasm</keyword>
<keyword evidence="11" id="KW-1185">Reference proteome</keyword>
<dbReference type="EMBL" id="CP036264">
    <property type="protein sequence ID" value="QEF99379.1"/>
    <property type="molecule type" value="Genomic_DNA"/>
</dbReference>
<feature type="domain" description="4Fe-4S ferredoxin-type" evidence="9">
    <location>
        <begin position="183"/>
        <end position="212"/>
    </location>
</feature>
<evidence type="ECO:0000256" key="2">
    <source>
        <dbReference type="ARBA" id="ARBA00022490"/>
    </source>
</evidence>
<evidence type="ECO:0000313" key="10">
    <source>
        <dbReference type="EMBL" id="QEF99379.1"/>
    </source>
</evidence>
<keyword evidence="4" id="KW-0479">Metal-binding</keyword>
<dbReference type="EC" id="1.1.-.-" evidence="10"/>
<dbReference type="InterPro" id="IPR004453">
    <property type="entry name" value="QueG"/>
</dbReference>
<evidence type="ECO:0000259" key="9">
    <source>
        <dbReference type="PROSITE" id="PS51379"/>
    </source>
</evidence>
<organism evidence="10 11">
    <name type="scientific">Stieleria maiorica</name>
    <dbReference type="NCBI Taxonomy" id="2795974"/>
    <lineage>
        <taxon>Bacteria</taxon>
        <taxon>Pseudomonadati</taxon>
        <taxon>Planctomycetota</taxon>
        <taxon>Planctomycetia</taxon>
        <taxon>Pirellulales</taxon>
        <taxon>Pirellulaceae</taxon>
        <taxon>Stieleria</taxon>
    </lineage>
</organism>
<dbReference type="Pfam" id="PF13484">
    <property type="entry name" value="Fer4_16"/>
    <property type="match status" value="1"/>
</dbReference>
<sequence>MDESNPDSGAWLPLFRQRAAELGFINAGIAPAVDSAGFTDLVRWIESGYAAGMNYFADRLDAYRHADGVMAGTKSIIVLAYPYPADSDPSTHDGRGRVARYAWPGIDYHDTIHHKLKQLKRLVADAAPEVSTRGCVDTAPLLERELAQLAGLGWRGKNTLLLNRHHGSYFFLACFLVDVELPYDAPHATDHCGTCTACLDACPTDAFPAPGVLDASRCISYLTIEHRESIPPELREGIGSWVFGCDVCQEVCPWNRKPSRRSQTAQEDRPLTDLDLLSFFAMDEETFRATYRKSPLWRTRLRGIRRNAAIVLGNQGAPSALPALQRGAADEDEMVAEACRWAIKKITR</sequence>
<name>A0A5B9MFT8_9BACT</name>
<reference evidence="10 11" key="1">
    <citation type="submission" date="2019-02" db="EMBL/GenBank/DDBJ databases">
        <title>Planctomycetal bacteria perform biofilm scaping via a novel small molecule.</title>
        <authorList>
            <person name="Jeske O."/>
            <person name="Boedeker C."/>
            <person name="Wiegand S."/>
            <person name="Breitling P."/>
            <person name="Kallscheuer N."/>
            <person name="Jogler M."/>
            <person name="Rohde M."/>
            <person name="Petersen J."/>
            <person name="Medema M.H."/>
            <person name="Surup F."/>
            <person name="Jogler C."/>
        </authorList>
    </citation>
    <scope>NUCLEOTIDE SEQUENCE [LARGE SCALE GENOMIC DNA]</scope>
    <source>
        <strain evidence="10 11">Mal15</strain>
    </source>
</reference>